<accession>A0A212JGN7</accession>
<dbReference type="AlphaFoldDB" id="A0A212JGN7"/>
<evidence type="ECO:0000313" key="1">
    <source>
        <dbReference type="EMBL" id="SBV98588.1"/>
    </source>
</evidence>
<dbReference type="RefSeq" id="WP_227119525.1">
    <property type="nucleotide sequence ID" value="NZ_LT598928.1"/>
</dbReference>
<proteinExistence type="predicted"/>
<name>A0A212JGN7_9BACT</name>
<sequence length="170" mass="18271">MSVLTIYVAGSFKHKHGVRLLGRELRNMGCCMLDWTDKAVPPPGLTPAERRIWMDTDRDGGEVYAFCHSACLTADMVIYYGASGQDAGVEVGLAAGAGVPVLGIRGPLEGPGLMLHGAVSGWVDSAEEALDVVGALLAYADADWKDFEVEPNPVLRRMGEKLLERADKKI</sequence>
<evidence type="ECO:0008006" key="2">
    <source>
        <dbReference type="Google" id="ProtNLM"/>
    </source>
</evidence>
<reference evidence="1" key="1">
    <citation type="submission" date="2016-04" db="EMBL/GenBank/DDBJ databases">
        <authorList>
            <person name="Evans L.H."/>
            <person name="Alamgir A."/>
            <person name="Owens N."/>
            <person name="Weber N.D."/>
            <person name="Virtaneva K."/>
            <person name="Barbian K."/>
            <person name="Babar A."/>
            <person name="Rosenke K."/>
        </authorList>
    </citation>
    <scope>NUCLEOTIDE SEQUENCE</scope>
    <source>
        <strain evidence="1">92-2</strain>
    </source>
</reference>
<organism evidence="1">
    <name type="scientific">uncultured Desulfovibrio sp</name>
    <dbReference type="NCBI Taxonomy" id="167968"/>
    <lineage>
        <taxon>Bacteria</taxon>
        <taxon>Pseudomonadati</taxon>
        <taxon>Thermodesulfobacteriota</taxon>
        <taxon>Desulfovibrionia</taxon>
        <taxon>Desulfovibrionales</taxon>
        <taxon>Desulfovibrionaceae</taxon>
        <taxon>Desulfovibrio</taxon>
        <taxon>environmental samples</taxon>
    </lineage>
</organism>
<dbReference type="EMBL" id="FLUP01000001">
    <property type="protein sequence ID" value="SBV98588.1"/>
    <property type="molecule type" value="Genomic_DNA"/>
</dbReference>
<protein>
    <recommendedName>
        <fullName evidence="2">Nucleoside 2-deoxyribosyltransferase</fullName>
    </recommendedName>
</protein>
<gene>
    <name evidence="1" type="ORF">KM92DES2_11076</name>
</gene>